<dbReference type="InterPro" id="IPR003497">
    <property type="entry name" value="BRO_N_domain"/>
</dbReference>
<protein>
    <submittedName>
        <fullName evidence="2">Damage-inducible protein D</fullName>
    </submittedName>
</protein>
<dbReference type="Proteomes" id="UP000192428">
    <property type="component" value="Unassembled WGS sequence"/>
</dbReference>
<organism evidence="2 3">
    <name type="scientific">Streptococcus oralis subsp. tigurinus</name>
    <dbReference type="NCBI Taxonomy" id="1077464"/>
    <lineage>
        <taxon>Bacteria</taxon>
        <taxon>Bacillati</taxon>
        <taxon>Bacillota</taxon>
        <taxon>Bacilli</taxon>
        <taxon>Lactobacillales</taxon>
        <taxon>Streptococcaceae</taxon>
        <taxon>Streptococcus</taxon>
    </lineage>
</organism>
<dbReference type="NCBIfam" id="NF008573">
    <property type="entry name" value="PRK11525.1"/>
    <property type="match status" value="1"/>
</dbReference>
<name>A0A1X0WP63_STROR</name>
<evidence type="ECO:0000313" key="3">
    <source>
        <dbReference type="Proteomes" id="UP000192428"/>
    </source>
</evidence>
<dbReference type="EMBL" id="LNVF01000003">
    <property type="protein sequence ID" value="ORJ28549.1"/>
    <property type="molecule type" value="Genomic_DNA"/>
</dbReference>
<feature type="domain" description="Bro-N" evidence="1">
    <location>
        <begin position="14"/>
        <end position="105"/>
    </location>
</feature>
<accession>A0A1X0WP63</accession>
<comment type="caution">
    <text evidence="2">The sequence shown here is derived from an EMBL/GenBank/DDBJ whole genome shotgun (WGS) entry which is preliminary data.</text>
</comment>
<gene>
    <name evidence="2" type="primary">dinD</name>
    <name evidence="2" type="ORF">ATE34_10040</name>
</gene>
<dbReference type="Pfam" id="PF02498">
    <property type="entry name" value="Bro-N"/>
    <property type="match status" value="1"/>
</dbReference>
<dbReference type="AlphaFoldDB" id="A0A1X0WP63"/>
<evidence type="ECO:0000259" key="1">
    <source>
        <dbReference type="Pfam" id="PF02498"/>
    </source>
</evidence>
<evidence type="ECO:0000313" key="2">
    <source>
        <dbReference type="EMBL" id="ORJ28549.1"/>
    </source>
</evidence>
<proteinExistence type="predicted"/>
<sequence>MMELQQYDELTFENIKHIDENGVEFWYARELQTILEYMEWRNFNQVIDKAKIACENSGKRVVANFVDVNKTVQLNFGTREIVDIKLSRYACYLIVQNGDPRKEVIALGQSYFAIKTRQQELNDDFNQLTEDQKRIAIRDEIKHHNKSLSESAGNAGVKNFGRFHNSGYKGLYGGLTMQDIHNLKELNEGEHILDFMGSAELAANLFRATQTDEVLRRRNIKGEDLANDTHFNVGRTIRNTMKELGTTMPENLPTPRESIQELKNKQKELEKQADNNQLSLFDDM</sequence>
<reference evidence="2 3" key="1">
    <citation type="journal article" date="2016" name="PLoS ONE">
        <title>Comparative Genomics Analysis of Streptococcus tigurinus Strains Identifies Genetic Elements Specifically and Uniquely Present in Highly Virulent Strains.</title>
        <authorList>
            <person name="Diene S.M."/>
            <person name="Francois P."/>
            <person name="Zbinden A."/>
            <person name="Entenza J.M."/>
            <person name="Resch G."/>
        </authorList>
    </citation>
    <scope>NUCLEOTIDE SEQUENCE [LARGE SCALE GENOMIC DNA]</scope>
    <source>
        <strain evidence="2 3">AZ_8</strain>
    </source>
</reference>